<reference evidence="1 2" key="1">
    <citation type="submission" date="2019-05" db="EMBL/GenBank/DDBJ databases">
        <title>Another draft genome of Portunus trituberculatus and its Hox gene families provides insights of decapod evolution.</title>
        <authorList>
            <person name="Jeong J.-H."/>
            <person name="Song I."/>
            <person name="Kim S."/>
            <person name="Choi T."/>
            <person name="Kim D."/>
            <person name="Ryu S."/>
            <person name="Kim W."/>
        </authorList>
    </citation>
    <scope>NUCLEOTIDE SEQUENCE [LARGE SCALE GENOMIC DNA]</scope>
    <source>
        <tissue evidence="1">Muscle</tissue>
    </source>
</reference>
<proteinExistence type="predicted"/>
<dbReference type="EMBL" id="VSRR010125557">
    <property type="protein sequence ID" value="MPD01047.1"/>
    <property type="molecule type" value="Genomic_DNA"/>
</dbReference>
<name>A0A5B7K3E2_PORTR</name>
<evidence type="ECO:0000313" key="1">
    <source>
        <dbReference type="EMBL" id="MPD01047.1"/>
    </source>
</evidence>
<accession>A0A5B7K3E2</accession>
<keyword evidence="2" id="KW-1185">Reference proteome</keyword>
<dbReference type="OrthoDB" id="427480at2759"/>
<sequence>MRSFITMSHCCIHSLFDHRRSLCDGSRLCRARVSLSEAWAQLRVSLYALYLYLLQSGPVKYFLQGSGQVLPQM</sequence>
<protein>
    <submittedName>
        <fullName evidence="1">Uncharacterized protein</fullName>
    </submittedName>
</protein>
<gene>
    <name evidence="1" type="ORF">E2C01_096559</name>
</gene>
<dbReference type="Proteomes" id="UP000324222">
    <property type="component" value="Unassembled WGS sequence"/>
</dbReference>
<comment type="caution">
    <text evidence="1">The sequence shown here is derived from an EMBL/GenBank/DDBJ whole genome shotgun (WGS) entry which is preliminary data.</text>
</comment>
<evidence type="ECO:0000313" key="2">
    <source>
        <dbReference type="Proteomes" id="UP000324222"/>
    </source>
</evidence>
<organism evidence="1 2">
    <name type="scientific">Portunus trituberculatus</name>
    <name type="common">Swimming crab</name>
    <name type="synonym">Neptunus trituberculatus</name>
    <dbReference type="NCBI Taxonomy" id="210409"/>
    <lineage>
        <taxon>Eukaryota</taxon>
        <taxon>Metazoa</taxon>
        <taxon>Ecdysozoa</taxon>
        <taxon>Arthropoda</taxon>
        <taxon>Crustacea</taxon>
        <taxon>Multicrustacea</taxon>
        <taxon>Malacostraca</taxon>
        <taxon>Eumalacostraca</taxon>
        <taxon>Eucarida</taxon>
        <taxon>Decapoda</taxon>
        <taxon>Pleocyemata</taxon>
        <taxon>Brachyura</taxon>
        <taxon>Eubrachyura</taxon>
        <taxon>Portunoidea</taxon>
        <taxon>Portunidae</taxon>
        <taxon>Portuninae</taxon>
        <taxon>Portunus</taxon>
    </lineage>
</organism>
<dbReference type="AlphaFoldDB" id="A0A5B7K3E2"/>